<organism evidence="1 2">
    <name type="scientific">Armillaria borealis</name>
    <dbReference type="NCBI Taxonomy" id="47425"/>
    <lineage>
        <taxon>Eukaryota</taxon>
        <taxon>Fungi</taxon>
        <taxon>Dikarya</taxon>
        <taxon>Basidiomycota</taxon>
        <taxon>Agaricomycotina</taxon>
        <taxon>Agaricomycetes</taxon>
        <taxon>Agaricomycetidae</taxon>
        <taxon>Agaricales</taxon>
        <taxon>Marasmiineae</taxon>
        <taxon>Physalacriaceae</taxon>
        <taxon>Armillaria</taxon>
    </lineage>
</organism>
<comment type="caution">
    <text evidence="1">The sequence shown here is derived from an EMBL/GenBank/DDBJ whole genome shotgun (WGS) entry which is preliminary data.</text>
</comment>
<accession>A0AA39IVP8</accession>
<sequence>MAAKHIDMQLQGQTLCFGNNLDLGLGQYTVEDLDSLALTAALGNNANSSALVFVGVVNDWVVEKATIQVLDQEKTYCAQRLKNKLHDFARTLVSTVEAQKQCVTKSGVIYAGPKLSSFIPISEDAEKCNNSAIKQLKKQLRDVASLPPPVLSFLQIPSLFLALCSAALARWKVTIHAGGLSPGIVETEKTSCPLERMQIGSPGPPLTKISSWPRGYQNVGLEHQIGSEGQAPVAKKFI</sequence>
<keyword evidence="2" id="KW-1185">Reference proteome</keyword>
<proteinExistence type="predicted"/>
<dbReference type="AlphaFoldDB" id="A0AA39IVP8"/>
<evidence type="ECO:0000313" key="1">
    <source>
        <dbReference type="EMBL" id="KAK0431347.1"/>
    </source>
</evidence>
<evidence type="ECO:0000313" key="2">
    <source>
        <dbReference type="Proteomes" id="UP001175226"/>
    </source>
</evidence>
<dbReference type="EMBL" id="JAUEPT010000116">
    <property type="protein sequence ID" value="KAK0431347.1"/>
    <property type="molecule type" value="Genomic_DNA"/>
</dbReference>
<gene>
    <name evidence="1" type="ORF">EV421DRAFT_1743182</name>
</gene>
<reference evidence="1" key="1">
    <citation type="submission" date="2023-06" db="EMBL/GenBank/DDBJ databases">
        <authorList>
            <consortium name="Lawrence Berkeley National Laboratory"/>
            <person name="Ahrendt S."/>
            <person name="Sahu N."/>
            <person name="Indic B."/>
            <person name="Wong-Bajracharya J."/>
            <person name="Merenyi Z."/>
            <person name="Ke H.-M."/>
            <person name="Monk M."/>
            <person name="Kocsube S."/>
            <person name="Drula E."/>
            <person name="Lipzen A."/>
            <person name="Balint B."/>
            <person name="Henrissat B."/>
            <person name="Andreopoulos B."/>
            <person name="Martin F.M."/>
            <person name="Harder C.B."/>
            <person name="Rigling D."/>
            <person name="Ford K.L."/>
            <person name="Foster G.D."/>
            <person name="Pangilinan J."/>
            <person name="Papanicolaou A."/>
            <person name="Barry K."/>
            <person name="LaButti K."/>
            <person name="Viragh M."/>
            <person name="Koriabine M."/>
            <person name="Yan M."/>
            <person name="Riley R."/>
            <person name="Champramary S."/>
            <person name="Plett K.L."/>
            <person name="Tsai I.J."/>
            <person name="Slot J."/>
            <person name="Sipos G."/>
            <person name="Plett J."/>
            <person name="Nagy L.G."/>
            <person name="Grigoriev I.V."/>
        </authorList>
    </citation>
    <scope>NUCLEOTIDE SEQUENCE</scope>
    <source>
        <strain evidence="1">FPL87.14</strain>
    </source>
</reference>
<name>A0AA39IVP8_9AGAR</name>
<protein>
    <submittedName>
        <fullName evidence="1">Uncharacterized protein</fullName>
    </submittedName>
</protein>
<dbReference type="Proteomes" id="UP001175226">
    <property type="component" value="Unassembled WGS sequence"/>
</dbReference>